<accession>A0AAE0EZC7</accession>
<reference evidence="1 2" key="1">
    <citation type="journal article" date="2015" name="Genome Biol. Evol.">
        <title>Comparative Genomics of a Bacterivorous Green Alga Reveals Evolutionary Causalities and Consequences of Phago-Mixotrophic Mode of Nutrition.</title>
        <authorList>
            <person name="Burns J.A."/>
            <person name="Paasch A."/>
            <person name="Narechania A."/>
            <person name="Kim E."/>
        </authorList>
    </citation>
    <scope>NUCLEOTIDE SEQUENCE [LARGE SCALE GENOMIC DNA]</scope>
    <source>
        <strain evidence="1 2">PLY_AMNH</strain>
    </source>
</reference>
<dbReference type="Proteomes" id="UP001190700">
    <property type="component" value="Unassembled WGS sequence"/>
</dbReference>
<dbReference type="EMBL" id="LGRX02030130">
    <property type="protein sequence ID" value="KAK3246053.1"/>
    <property type="molecule type" value="Genomic_DNA"/>
</dbReference>
<keyword evidence="2" id="KW-1185">Reference proteome</keyword>
<gene>
    <name evidence="1" type="ORF">CYMTET_44400</name>
</gene>
<name>A0AAE0EZC7_9CHLO</name>
<proteinExistence type="predicted"/>
<protein>
    <submittedName>
        <fullName evidence="1">Uncharacterized protein</fullName>
    </submittedName>
</protein>
<comment type="caution">
    <text evidence="1">The sequence shown here is derived from an EMBL/GenBank/DDBJ whole genome shotgun (WGS) entry which is preliminary data.</text>
</comment>
<dbReference type="AlphaFoldDB" id="A0AAE0EZC7"/>
<evidence type="ECO:0000313" key="2">
    <source>
        <dbReference type="Proteomes" id="UP001190700"/>
    </source>
</evidence>
<evidence type="ECO:0000313" key="1">
    <source>
        <dbReference type="EMBL" id="KAK3246053.1"/>
    </source>
</evidence>
<organism evidence="1 2">
    <name type="scientific">Cymbomonas tetramitiformis</name>
    <dbReference type="NCBI Taxonomy" id="36881"/>
    <lineage>
        <taxon>Eukaryota</taxon>
        <taxon>Viridiplantae</taxon>
        <taxon>Chlorophyta</taxon>
        <taxon>Pyramimonadophyceae</taxon>
        <taxon>Pyramimonadales</taxon>
        <taxon>Pyramimonadaceae</taxon>
        <taxon>Cymbomonas</taxon>
    </lineage>
</organism>
<sequence>MTSEWKDVDLALKGFESLEKYLPTICKDKLKARSGEVHNLLSEGRHKETVFSDTKNETLRTHPRVSDRNENSALHFDDQRAWWKESSVEQPQGEQAAIDTSDVWEKIGLLRSVFAAGEKASIAEQLKPHNARSYAAARSLMPSEWQLVFNLTALLYEKQPGISTSPRHVYEALLPWPPAPQLPTPQVLTHFTRVGP</sequence>